<dbReference type="GO" id="GO:0016757">
    <property type="term" value="F:glycosyltransferase activity"/>
    <property type="evidence" value="ECO:0007669"/>
    <property type="project" value="InterPro"/>
</dbReference>
<accession>A0A7Y9LDK9</accession>
<dbReference type="Proteomes" id="UP000569914">
    <property type="component" value="Unassembled WGS sequence"/>
</dbReference>
<feature type="domain" description="Glycosyltransferase 61 catalytic" evidence="2">
    <location>
        <begin position="372"/>
        <end position="549"/>
    </location>
</feature>
<organism evidence="3 4">
    <name type="scientific">Microlunatus parietis</name>
    <dbReference type="NCBI Taxonomy" id="682979"/>
    <lineage>
        <taxon>Bacteria</taxon>
        <taxon>Bacillati</taxon>
        <taxon>Actinomycetota</taxon>
        <taxon>Actinomycetes</taxon>
        <taxon>Propionibacteriales</taxon>
        <taxon>Propionibacteriaceae</taxon>
        <taxon>Microlunatus</taxon>
    </lineage>
</organism>
<evidence type="ECO:0000313" key="3">
    <source>
        <dbReference type="EMBL" id="NYE74012.1"/>
    </source>
</evidence>
<dbReference type="Pfam" id="PF04577">
    <property type="entry name" value="Glyco_transf_61"/>
    <property type="match status" value="1"/>
</dbReference>
<feature type="region of interest" description="Disordered" evidence="1">
    <location>
        <begin position="38"/>
        <end position="59"/>
    </location>
</feature>
<dbReference type="EMBL" id="JACCBU010000001">
    <property type="protein sequence ID" value="NYE74012.1"/>
    <property type="molecule type" value="Genomic_DNA"/>
</dbReference>
<evidence type="ECO:0000313" key="4">
    <source>
        <dbReference type="Proteomes" id="UP000569914"/>
    </source>
</evidence>
<proteinExistence type="predicted"/>
<dbReference type="InterPro" id="IPR049625">
    <property type="entry name" value="Glyco_transf_61_cat"/>
</dbReference>
<evidence type="ECO:0000259" key="2">
    <source>
        <dbReference type="Pfam" id="PF04577"/>
    </source>
</evidence>
<name>A0A7Y9LDK9_9ACTN</name>
<keyword evidence="4" id="KW-1185">Reference proteome</keyword>
<dbReference type="AlphaFoldDB" id="A0A7Y9LDK9"/>
<evidence type="ECO:0000256" key="1">
    <source>
        <dbReference type="SAM" id="MobiDB-lite"/>
    </source>
</evidence>
<dbReference type="RefSeq" id="WP_179755978.1">
    <property type="nucleotide sequence ID" value="NZ_JACCBU010000001.1"/>
</dbReference>
<protein>
    <submittedName>
        <fullName evidence="3">Capsular polysaccharide biosynthesis protein</fullName>
    </submittedName>
</protein>
<comment type="caution">
    <text evidence="3">The sequence shown here is derived from an EMBL/GenBank/DDBJ whole genome shotgun (WGS) entry which is preliminary data.</text>
</comment>
<feature type="region of interest" description="Disordered" evidence="1">
    <location>
        <begin position="92"/>
        <end position="119"/>
    </location>
</feature>
<sequence>MERLRKAGQPRLRSRLRRLGRWYAPGWLKRVYRTARARHRSTSAAPAGGSGDAGTPPEEPRRQLRIAVFTDAGTAWLGPVLRAAHPGGTVVQFGPAAQDQSPARDQHADHDHTAGDDHDAPVIMVSCGTDSGRHVELAARGPFDVIVDATGAPADDRLRRFRRIWFHLARGGRYCFRTADPGSGDRSAEIIRAYLDRLIAHRDPASAATDLRKEERAIAASIRRTAEEQGTVMITCGRPALPKLREVETERVLAARPDLGSVLIKKPGRGLGPGGSLRSNLEPQVVARRSDERVSEVQLREYRDVLVCPHQVLLGGGLVLPDSFRHFTKRRLRNRYLDEATPWFARYPGDLSEPQRLAGSYFYLSSEVPGHFGHLMTEQLSRMWAWSAAVERHPGLKALLQPADGRIGPAGFEREVLSAAGVGEHDIVSPVGVLRVERLLAATPMLVDPTFIHPELPEVWRRAGTNLLARAPERDSPERIFVSRGPNFDRRPCRNLTEVEEFVTRHGYTVLYPEDYGVAEQAMIFNRAERIAGFAGSGMFSLIFCAAPKPVILIAPESYTARNEYLIASALGHRITQLWCDPEVAHPEAGWDAEAYRSAFRVDLVRDGDFLADALTSDW</sequence>
<feature type="compositionally biased region" description="Basic and acidic residues" evidence="1">
    <location>
        <begin position="102"/>
        <end position="119"/>
    </location>
</feature>
<reference evidence="3 4" key="1">
    <citation type="submission" date="2020-07" db="EMBL/GenBank/DDBJ databases">
        <title>Sequencing the genomes of 1000 actinobacteria strains.</title>
        <authorList>
            <person name="Klenk H.-P."/>
        </authorList>
    </citation>
    <scope>NUCLEOTIDE SEQUENCE [LARGE SCALE GENOMIC DNA]</scope>
    <source>
        <strain evidence="3 4">DSM 22083</strain>
    </source>
</reference>
<gene>
    <name evidence="3" type="ORF">BKA15_005341</name>
</gene>